<evidence type="ECO:0000313" key="4">
    <source>
        <dbReference type="Proteomes" id="UP000192903"/>
    </source>
</evidence>
<sequence>MRLLGKRVLVVGGTSGIGLGAASAAAAQGAIVTIASRSPGKIKAAITQLEDAGGAIVDTSDNAAIEKFFRTRKPFDHVVVSAAQTKVAPIQELSLADAYASMESKFWGAYRIARAANITKGGSLTLVSGFLAIRPRKGTAILAAINAGLEGLTKGLALEMAPVRVNAVSPGLVMTPMYDGMSGDSRKTMFDNAADKLPVNLVGLPEHIAVQITAFQLNPYITGSIVYVDGGGALI</sequence>
<keyword evidence="2" id="KW-0560">Oxidoreductase</keyword>
<dbReference type="Gene3D" id="3.40.50.720">
    <property type="entry name" value="NAD(P)-binding Rossmann-like Domain"/>
    <property type="match status" value="1"/>
</dbReference>
<dbReference type="InterPro" id="IPR002347">
    <property type="entry name" value="SDR_fam"/>
</dbReference>
<gene>
    <name evidence="3" type="ORF">SAMN02982989_3261</name>
</gene>
<dbReference type="PANTHER" id="PTHR43477">
    <property type="entry name" value="DIHYDROANTICAPSIN 7-DEHYDROGENASE"/>
    <property type="match status" value="1"/>
</dbReference>
<dbReference type="PRINTS" id="PR00081">
    <property type="entry name" value="GDHRDH"/>
</dbReference>
<evidence type="ECO:0000313" key="3">
    <source>
        <dbReference type="EMBL" id="SMF24900.1"/>
    </source>
</evidence>
<dbReference type="AlphaFoldDB" id="A0A1X7E0S0"/>
<name>A0A1X7E0S0_9HYPH</name>
<dbReference type="GO" id="GO:0016491">
    <property type="term" value="F:oxidoreductase activity"/>
    <property type="evidence" value="ECO:0007669"/>
    <property type="project" value="UniProtKB-KW"/>
</dbReference>
<dbReference type="SUPFAM" id="SSF51735">
    <property type="entry name" value="NAD(P)-binding Rossmann-fold domains"/>
    <property type="match status" value="1"/>
</dbReference>
<dbReference type="EMBL" id="FXAF01000005">
    <property type="protein sequence ID" value="SMF24900.1"/>
    <property type="molecule type" value="Genomic_DNA"/>
</dbReference>
<dbReference type="InterPro" id="IPR051122">
    <property type="entry name" value="SDR_DHRS6-like"/>
</dbReference>
<proteinExistence type="inferred from homology"/>
<dbReference type="PANTHER" id="PTHR43477:SF1">
    <property type="entry name" value="DIHYDROANTICAPSIN 7-DEHYDROGENASE"/>
    <property type="match status" value="1"/>
</dbReference>
<reference evidence="4" key="1">
    <citation type="submission" date="2017-04" db="EMBL/GenBank/DDBJ databases">
        <authorList>
            <person name="Varghese N."/>
            <person name="Submissions S."/>
        </authorList>
    </citation>
    <scope>NUCLEOTIDE SEQUENCE [LARGE SCALE GENOMIC DNA]</scope>
    <source>
        <strain evidence="4">B4P</strain>
    </source>
</reference>
<accession>A0A1X7E0S0</accession>
<dbReference type="NCBIfam" id="NF005449">
    <property type="entry name" value="PRK07041.1"/>
    <property type="match status" value="1"/>
</dbReference>
<dbReference type="InterPro" id="IPR036291">
    <property type="entry name" value="NAD(P)-bd_dom_sf"/>
</dbReference>
<comment type="similarity">
    <text evidence="1">Belongs to the short-chain dehydrogenases/reductases (SDR) family.</text>
</comment>
<dbReference type="Proteomes" id="UP000192903">
    <property type="component" value="Unassembled WGS sequence"/>
</dbReference>
<dbReference type="STRING" id="464029.SAMN02982989_3261"/>
<evidence type="ECO:0000256" key="1">
    <source>
        <dbReference type="ARBA" id="ARBA00006484"/>
    </source>
</evidence>
<dbReference type="RefSeq" id="WP_200814059.1">
    <property type="nucleotide sequence ID" value="NZ_FXAF01000005.1"/>
</dbReference>
<organism evidence="3 4">
    <name type="scientific">Xaviernesmea oryzae</name>
    <dbReference type="NCBI Taxonomy" id="464029"/>
    <lineage>
        <taxon>Bacteria</taxon>
        <taxon>Pseudomonadati</taxon>
        <taxon>Pseudomonadota</taxon>
        <taxon>Alphaproteobacteria</taxon>
        <taxon>Hyphomicrobiales</taxon>
        <taxon>Rhizobiaceae</taxon>
        <taxon>Rhizobium/Agrobacterium group</taxon>
        <taxon>Xaviernesmea</taxon>
    </lineage>
</organism>
<evidence type="ECO:0000256" key="2">
    <source>
        <dbReference type="ARBA" id="ARBA00023002"/>
    </source>
</evidence>
<protein>
    <submittedName>
        <fullName evidence="3">NAD(P)-dependent dehydrogenase, short-chain alcohol dehydrogenase family</fullName>
    </submittedName>
</protein>
<keyword evidence="4" id="KW-1185">Reference proteome</keyword>
<dbReference type="Pfam" id="PF13561">
    <property type="entry name" value="adh_short_C2"/>
    <property type="match status" value="1"/>
</dbReference>